<dbReference type="EMBL" id="JACHXZ010000003">
    <property type="protein sequence ID" value="MBB3168895.1"/>
    <property type="molecule type" value="Genomic_DNA"/>
</dbReference>
<evidence type="ECO:0008006" key="3">
    <source>
        <dbReference type="Google" id="ProtNLM"/>
    </source>
</evidence>
<keyword evidence="2" id="KW-1185">Reference proteome</keyword>
<sequence>MNDAPFPPEYLKLLVTTPMPFGKYQGQMLADLPEPYLVWFSGQGFPKGKLGELLALIFEIKVNGLEPILEPLRNRPAHFNPHA</sequence>
<proteinExistence type="predicted"/>
<dbReference type="Pfam" id="PF12843">
    <property type="entry name" value="QSregVF_b"/>
    <property type="match status" value="1"/>
</dbReference>
<dbReference type="RefSeq" id="WP_183910407.1">
    <property type="nucleotide sequence ID" value="NZ_JACHXZ010000003.1"/>
</dbReference>
<dbReference type="Proteomes" id="UP000559987">
    <property type="component" value="Unassembled WGS sequence"/>
</dbReference>
<gene>
    <name evidence="1" type="ORF">FHS30_002103</name>
</gene>
<protein>
    <recommendedName>
        <fullName evidence="3">DUF3820 family protein</fullName>
    </recommendedName>
</protein>
<accession>A0A839UU60</accession>
<reference evidence="1 2" key="1">
    <citation type="submission" date="2020-08" db="EMBL/GenBank/DDBJ databases">
        <title>Genomic Encyclopedia of Type Strains, Phase III (KMG-III): the genomes of soil and plant-associated and newly described type strains.</title>
        <authorList>
            <person name="Whitman W."/>
        </authorList>
    </citation>
    <scope>NUCLEOTIDE SEQUENCE [LARGE SCALE GENOMIC DNA]</scope>
    <source>
        <strain evidence="1 2">CECT 8571</strain>
    </source>
</reference>
<dbReference type="InterPro" id="IPR024530">
    <property type="entry name" value="QSregVF_b"/>
</dbReference>
<organism evidence="1 2">
    <name type="scientific">Simiduia aestuariiviva</name>
    <dbReference type="NCBI Taxonomy" id="1510459"/>
    <lineage>
        <taxon>Bacteria</taxon>
        <taxon>Pseudomonadati</taxon>
        <taxon>Pseudomonadota</taxon>
        <taxon>Gammaproteobacteria</taxon>
        <taxon>Cellvibrionales</taxon>
        <taxon>Cellvibrionaceae</taxon>
        <taxon>Simiduia</taxon>
    </lineage>
</organism>
<evidence type="ECO:0000313" key="2">
    <source>
        <dbReference type="Proteomes" id="UP000559987"/>
    </source>
</evidence>
<comment type="caution">
    <text evidence="1">The sequence shown here is derived from an EMBL/GenBank/DDBJ whole genome shotgun (WGS) entry which is preliminary data.</text>
</comment>
<name>A0A839UU60_9GAMM</name>
<dbReference type="AlphaFoldDB" id="A0A839UU60"/>
<evidence type="ECO:0000313" key="1">
    <source>
        <dbReference type="EMBL" id="MBB3168895.1"/>
    </source>
</evidence>